<keyword evidence="3 11" id="KW-0548">Nucleotidyltransferase</keyword>
<dbReference type="GO" id="GO:0046872">
    <property type="term" value="F:metal ion binding"/>
    <property type="evidence" value="ECO:0007669"/>
    <property type="project" value="UniProtKB-KW"/>
</dbReference>
<dbReference type="RefSeq" id="WP_279833075.1">
    <property type="nucleotide sequence ID" value="NZ_JARVWT010000003.1"/>
</dbReference>
<dbReference type="SUPFAM" id="SSF56672">
    <property type="entry name" value="DNA/RNA polymerases"/>
    <property type="match status" value="1"/>
</dbReference>
<sequence length="339" mass="39390">MNQNDYLALLEDRMVREQYSREYILLVKTYAQRLISNSVAIIFDFSHLCYLLECSQEDLRAHMYNKDSNYHSFEIPKKSGGTRLIEAPTQPLKIIQRWILDHILSNVSISDHAFGFRKKKSILDNAKIHKKQECVINLDIINFFTSIKGLKVYKVYRYLGYTKQVSSILTILSTKDDSLPQGAPTSPYLSNIVCKKMDKRISKLAQAIGASYSRYADDITISGPMEIKNYLRTIKKIIIDEGFSVNAKKVRIQFQNQRQIVTGLVVNQEVSVPREEVRSLIQEIYYCKKYGLNGHLRKKGIKNSGYKDHLYGKAYFIKMINRELGLKIINDLDQIMWEY</sequence>
<gene>
    <name evidence="11" type="ORF">QDS18_09125</name>
</gene>
<evidence type="ECO:0000256" key="1">
    <source>
        <dbReference type="ARBA" id="ARBA00012493"/>
    </source>
</evidence>
<dbReference type="GO" id="GO:0003723">
    <property type="term" value="F:RNA binding"/>
    <property type="evidence" value="ECO:0007669"/>
    <property type="project" value="InterPro"/>
</dbReference>
<keyword evidence="2 11" id="KW-0808">Transferase</keyword>
<dbReference type="Pfam" id="PF00078">
    <property type="entry name" value="RVT_1"/>
    <property type="match status" value="1"/>
</dbReference>
<proteinExistence type="inferred from homology"/>
<dbReference type="InterPro" id="IPR000123">
    <property type="entry name" value="Reverse_transcriptase_msDNA"/>
</dbReference>
<keyword evidence="7" id="KW-0051">Antiviral defense</keyword>
<keyword evidence="6 11" id="KW-0695">RNA-directed DNA polymerase</keyword>
<evidence type="ECO:0000256" key="2">
    <source>
        <dbReference type="ARBA" id="ARBA00022679"/>
    </source>
</evidence>
<dbReference type="PANTHER" id="PTHR34047">
    <property type="entry name" value="NUCLEAR INTRON MATURASE 1, MITOCHONDRIAL-RELATED"/>
    <property type="match status" value="1"/>
</dbReference>
<keyword evidence="5" id="KW-0460">Magnesium</keyword>
<dbReference type="EMBL" id="JARVWT010000003">
    <property type="protein sequence ID" value="MDH2331031.1"/>
    <property type="molecule type" value="Genomic_DNA"/>
</dbReference>
<protein>
    <recommendedName>
        <fullName evidence="1">RNA-directed DNA polymerase</fullName>
        <ecNumber evidence="1">2.7.7.49</ecNumber>
    </recommendedName>
</protein>
<evidence type="ECO:0000256" key="4">
    <source>
        <dbReference type="ARBA" id="ARBA00022723"/>
    </source>
</evidence>
<dbReference type="PANTHER" id="PTHR34047:SF7">
    <property type="entry name" value="RNA-DIRECTED DNA POLYMERASE"/>
    <property type="match status" value="1"/>
</dbReference>
<evidence type="ECO:0000313" key="11">
    <source>
        <dbReference type="EMBL" id="MDH2331031.1"/>
    </source>
</evidence>
<dbReference type="AlphaFoldDB" id="A0AAP3ZWT6"/>
<dbReference type="GO" id="GO:0003964">
    <property type="term" value="F:RNA-directed DNA polymerase activity"/>
    <property type="evidence" value="ECO:0007669"/>
    <property type="project" value="UniProtKB-KW"/>
</dbReference>
<comment type="caution">
    <text evidence="11">The sequence shown here is derived from an EMBL/GenBank/DDBJ whole genome shotgun (WGS) entry which is preliminary data.</text>
</comment>
<evidence type="ECO:0000259" key="10">
    <source>
        <dbReference type="PROSITE" id="PS50878"/>
    </source>
</evidence>
<evidence type="ECO:0000256" key="9">
    <source>
        <dbReference type="ARBA" id="ARBA00048173"/>
    </source>
</evidence>
<evidence type="ECO:0000256" key="3">
    <source>
        <dbReference type="ARBA" id="ARBA00022695"/>
    </source>
</evidence>
<comment type="catalytic activity">
    <reaction evidence="9">
        <text>DNA(n) + a 2'-deoxyribonucleoside 5'-triphosphate = DNA(n+1) + diphosphate</text>
        <dbReference type="Rhea" id="RHEA:22508"/>
        <dbReference type="Rhea" id="RHEA-COMP:17339"/>
        <dbReference type="Rhea" id="RHEA-COMP:17340"/>
        <dbReference type="ChEBI" id="CHEBI:33019"/>
        <dbReference type="ChEBI" id="CHEBI:61560"/>
        <dbReference type="ChEBI" id="CHEBI:173112"/>
        <dbReference type="EC" id="2.7.7.49"/>
    </reaction>
</comment>
<evidence type="ECO:0000256" key="6">
    <source>
        <dbReference type="ARBA" id="ARBA00022918"/>
    </source>
</evidence>
<name>A0AAP3ZWT6_PAEPO</name>
<dbReference type="PRINTS" id="PR00866">
    <property type="entry name" value="RNADNAPOLMS"/>
</dbReference>
<dbReference type="InterPro" id="IPR043502">
    <property type="entry name" value="DNA/RNA_pol_sf"/>
</dbReference>
<organism evidence="11 12">
    <name type="scientific">Paenibacillus polymyxa</name>
    <name type="common">Bacillus polymyxa</name>
    <dbReference type="NCBI Taxonomy" id="1406"/>
    <lineage>
        <taxon>Bacteria</taxon>
        <taxon>Bacillati</taxon>
        <taxon>Bacillota</taxon>
        <taxon>Bacilli</taxon>
        <taxon>Bacillales</taxon>
        <taxon>Paenibacillaceae</taxon>
        <taxon>Paenibacillus</taxon>
    </lineage>
</organism>
<dbReference type="CDD" id="cd03487">
    <property type="entry name" value="RT_Bac_retron_II"/>
    <property type="match status" value="1"/>
</dbReference>
<evidence type="ECO:0000256" key="8">
    <source>
        <dbReference type="ARBA" id="ARBA00034120"/>
    </source>
</evidence>
<evidence type="ECO:0000256" key="5">
    <source>
        <dbReference type="ARBA" id="ARBA00022842"/>
    </source>
</evidence>
<comment type="similarity">
    <text evidence="8">Belongs to the bacterial reverse transcriptase family.</text>
</comment>
<dbReference type="EC" id="2.7.7.49" evidence="1"/>
<dbReference type="Proteomes" id="UP001229409">
    <property type="component" value="Unassembled WGS sequence"/>
</dbReference>
<evidence type="ECO:0000256" key="7">
    <source>
        <dbReference type="ARBA" id="ARBA00023118"/>
    </source>
</evidence>
<accession>A0AAP3ZWT6</accession>
<dbReference type="InterPro" id="IPR000477">
    <property type="entry name" value="RT_dom"/>
</dbReference>
<reference evidence="11" key="1">
    <citation type="submission" date="2023-04" db="EMBL/GenBank/DDBJ databases">
        <title>Uncovering the Secrets of Slow-Growing Bacteria in Tropical Savanna Soil through Cultivation and Genomic Analysis.</title>
        <authorList>
            <person name="Goncalves O.S."/>
            <person name="Santana M.F."/>
        </authorList>
    </citation>
    <scope>NUCLEOTIDE SEQUENCE</scope>
    <source>
        <strain evidence="11">ANTI</strain>
    </source>
</reference>
<feature type="domain" description="Reverse transcriptase" evidence="10">
    <location>
        <begin position="56"/>
        <end position="266"/>
    </location>
</feature>
<dbReference type="GO" id="GO:0051607">
    <property type="term" value="P:defense response to virus"/>
    <property type="evidence" value="ECO:0007669"/>
    <property type="project" value="UniProtKB-KW"/>
</dbReference>
<dbReference type="InterPro" id="IPR051083">
    <property type="entry name" value="GrpII_Intron_Splice-Mob/Def"/>
</dbReference>
<evidence type="ECO:0000313" key="12">
    <source>
        <dbReference type="Proteomes" id="UP001229409"/>
    </source>
</evidence>
<keyword evidence="4" id="KW-0479">Metal-binding</keyword>
<dbReference type="PROSITE" id="PS50878">
    <property type="entry name" value="RT_POL"/>
    <property type="match status" value="1"/>
</dbReference>